<sequence>MNINQLLTIILMMTLHLMVANGESLRGFNREVQEDQSYLEDAALDVEDDHRQLKWNAAQKRQFNRDKRREKTNPFRTQGEENAERWRKHQQAINRGNSRVDPYEPKHGGRQFMRARNNGRNYRKNDMWNPHWWSD</sequence>
<reference evidence="3 4" key="1">
    <citation type="submission" date="2024-10" db="EMBL/GenBank/DDBJ databases">
        <title>Updated reference genomes for cyclostephanoid diatoms.</title>
        <authorList>
            <person name="Roberts W.R."/>
            <person name="Alverson A.J."/>
        </authorList>
    </citation>
    <scope>NUCLEOTIDE SEQUENCE [LARGE SCALE GENOMIC DNA]</scope>
    <source>
        <strain evidence="3 4">AJA010-31</strain>
    </source>
</reference>
<feature type="compositionally biased region" description="Basic and acidic residues" evidence="1">
    <location>
        <begin position="63"/>
        <end position="85"/>
    </location>
</feature>
<accession>A0ABD3QK69</accession>
<feature type="region of interest" description="Disordered" evidence="1">
    <location>
        <begin position="59"/>
        <end position="112"/>
    </location>
</feature>
<name>A0ABD3QK69_9STRA</name>
<evidence type="ECO:0000313" key="4">
    <source>
        <dbReference type="Proteomes" id="UP001530400"/>
    </source>
</evidence>
<feature type="chain" id="PRO_5044804692" evidence="2">
    <location>
        <begin position="23"/>
        <end position="135"/>
    </location>
</feature>
<comment type="caution">
    <text evidence="3">The sequence shown here is derived from an EMBL/GenBank/DDBJ whole genome shotgun (WGS) entry which is preliminary data.</text>
</comment>
<protein>
    <submittedName>
        <fullName evidence="3">Uncharacterized protein</fullName>
    </submittedName>
</protein>
<keyword evidence="2" id="KW-0732">Signal</keyword>
<evidence type="ECO:0000256" key="2">
    <source>
        <dbReference type="SAM" id="SignalP"/>
    </source>
</evidence>
<evidence type="ECO:0000313" key="3">
    <source>
        <dbReference type="EMBL" id="KAL3800266.1"/>
    </source>
</evidence>
<evidence type="ECO:0000256" key="1">
    <source>
        <dbReference type="SAM" id="MobiDB-lite"/>
    </source>
</evidence>
<dbReference type="EMBL" id="JALLPJ020000164">
    <property type="protein sequence ID" value="KAL3800266.1"/>
    <property type="molecule type" value="Genomic_DNA"/>
</dbReference>
<organism evidence="3 4">
    <name type="scientific">Cyclotella atomus</name>
    <dbReference type="NCBI Taxonomy" id="382360"/>
    <lineage>
        <taxon>Eukaryota</taxon>
        <taxon>Sar</taxon>
        <taxon>Stramenopiles</taxon>
        <taxon>Ochrophyta</taxon>
        <taxon>Bacillariophyta</taxon>
        <taxon>Coscinodiscophyceae</taxon>
        <taxon>Thalassiosirophycidae</taxon>
        <taxon>Stephanodiscales</taxon>
        <taxon>Stephanodiscaceae</taxon>
        <taxon>Cyclotella</taxon>
    </lineage>
</organism>
<proteinExistence type="predicted"/>
<keyword evidence="4" id="KW-1185">Reference proteome</keyword>
<dbReference type="Proteomes" id="UP001530400">
    <property type="component" value="Unassembled WGS sequence"/>
</dbReference>
<gene>
    <name evidence="3" type="ORF">ACHAWO_013848</name>
</gene>
<dbReference type="AlphaFoldDB" id="A0ABD3QK69"/>
<feature type="signal peptide" evidence="2">
    <location>
        <begin position="1"/>
        <end position="22"/>
    </location>
</feature>